<evidence type="ECO:0000313" key="3">
    <source>
        <dbReference type="Proteomes" id="UP001140560"/>
    </source>
</evidence>
<protein>
    <submittedName>
        <fullName evidence="2">Uncharacterized protein</fullName>
    </submittedName>
</protein>
<organism evidence="2 3">
    <name type="scientific">Neocucurbitaria cava</name>
    <dbReference type="NCBI Taxonomy" id="798079"/>
    <lineage>
        <taxon>Eukaryota</taxon>
        <taxon>Fungi</taxon>
        <taxon>Dikarya</taxon>
        <taxon>Ascomycota</taxon>
        <taxon>Pezizomycotina</taxon>
        <taxon>Dothideomycetes</taxon>
        <taxon>Pleosporomycetidae</taxon>
        <taxon>Pleosporales</taxon>
        <taxon>Pleosporineae</taxon>
        <taxon>Cucurbitariaceae</taxon>
        <taxon>Neocucurbitaria</taxon>
    </lineage>
</organism>
<gene>
    <name evidence="2" type="ORF">N0V83_001186</name>
</gene>
<feature type="coiled-coil region" evidence="1">
    <location>
        <begin position="125"/>
        <end position="152"/>
    </location>
</feature>
<evidence type="ECO:0000256" key="1">
    <source>
        <dbReference type="SAM" id="Coils"/>
    </source>
</evidence>
<accession>A0A9W9CQZ8</accession>
<dbReference type="EMBL" id="JAPEUY010000002">
    <property type="protein sequence ID" value="KAJ4375908.1"/>
    <property type="molecule type" value="Genomic_DNA"/>
</dbReference>
<comment type="caution">
    <text evidence="2">The sequence shown here is derived from an EMBL/GenBank/DDBJ whole genome shotgun (WGS) entry which is preliminary data.</text>
</comment>
<keyword evidence="1" id="KW-0175">Coiled coil</keyword>
<dbReference type="AlphaFoldDB" id="A0A9W9CQZ8"/>
<proteinExistence type="predicted"/>
<dbReference type="Proteomes" id="UP001140560">
    <property type="component" value="Unassembled WGS sequence"/>
</dbReference>
<reference evidence="2" key="1">
    <citation type="submission" date="2022-10" db="EMBL/GenBank/DDBJ databases">
        <title>Tapping the CABI collections for fungal endophytes: first genome assemblies for Collariella, Neodidymelliopsis, Ascochyta clinopodiicola, Didymella pomorum, Didymosphaeria variabile, Neocosmospora piperis and Neocucurbitaria cava.</title>
        <authorList>
            <person name="Hill R."/>
        </authorList>
    </citation>
    <scope>NUCLEOTIDE SEQUENCE</scope>
    <source>
        <strain evidence="2">IMI 356814</strain>
    </source>
</reference>
<evidence type="ECO:0000313" key="2">
    <source>
        <dbReference type="EMBL" id="KAJ4375908.1"/>
    </source>
</evidence>
<name>A0A9W9CQZ8_9PLEO</name>
<keyword evidence="3" id="KW-1185">Reference proteome</keyword>
<sequence length="182" mass="20134">MGEEINKKLNAAYINAVNTWAGQESGSSSPDSRTNNDLFIKADTLLTSTSVWCDFGAKGSYSQLLSRYLDFVIFPNAGVAAENYRDEKQKDFNKVNEQFTAADEAAYAKWEASTRKDKGDYAAWLQKYGRNVTQAELTVKDAEKTLSEARIAIGLPAANMLDKYKSNFSKINSKGSAVNEPM</sequence>